<dbReference type="InterPro" id="IPR028345">
    <property type="entry name" value="Antibiotic_NAT-like"/>
</dbReference>
<keyword evidence="3" id="KW-1185">Reference proteome</keyword>
<dbReference type="EMBL" id="BOMH01000066">
    <property type="protein sequence ID" value="GID69760.1"/>
    <property type="molecule type" value="Genomic_DNA"/>
</dbReference>
<dbReference type="RefSeq" id="WP_203752583.1">
    <property type="nucleotide sequence ID" value="NZ_BAAAUC010000020.1"/>
</dbReference>
<feature type="region of interest" description="Disordered" evidence="1">
    <location>
        <begin position="1"/>
        <end position="22"/>
    </location>
</feature>
<evidence type="ECO:0008006" key="4">
    <source>
        <dbReference type="Google" id="ProtNLM"/>
    </source>
</evidence>
<organism evidence="2 3">
    <name type="scientific">Actinoplanes cyaneus</name>
    <dbReference type="NCBI Taxonomy" id="52696"/>
    <lineage>
        <taxon>Bacteria</taxon>
        <taxon>Bacillati</taxon>
        <taxon>Actinomycetota</taxon>
        <taxon>Actinomycetes</taxon>
        <taxon>Micromonosporales</taxon>
        <taxon>Micromonosporaceae</taxon>
        <taxon>Actinoplanes</taxon>
    </lineage>
</organism>
<dbReference type="AlphaFoldDB" id="A0A919IXA1"/>
<name>A0A919IXA1_9ACTN</name>
<feature type="compositionally biased region" description="Low complexity" evidence="1">
    <location>
        <begin position="44"/>
        <end position="55"/>
    </location>
</feature>
<gene>
    <name evidence="2" type="ORF">Acy02nite_76410</name>
</gene>
<evidence type="ECO:0000256" key="1">
    <source>
        <dbReference type="SAM" id="MobiDB-lite"/>
    </source>
</evidence>
<accession>A0A919IXA1</accession>
<feature type="compositionally biased region" description="Polar residues" evidence="1">
    <location>
        <begin position="12"/>
        <end position="22"/>
    </location>
</feature>
<protein>
    <recommendedName>
        <fullName evidence="4">Aminoglycoside N(3)-acetyltransferase</fullName>
    </recommendedName>
</protein>
<dbReference type="Proteomes" id="UP000619479">
    <property type="component" value="Unassembled WGS sequence"/>
</dbReference>
<proteinExistence type="predicted"/>
<reference evidence="2" key="1">
    <citation type="submission" date="2021-01" db="EMBL/GenBank/DDBJ databases">
        <title>Whole genome shotgun sequence of Actinoplanes cyaneus NBRC 14990.</title>
        <authorList>
            <person name="Komaki H."/>
            <person name="Tamura T."/>
        </authorList>
    </citation>
    <scope>NUCLEOTIDE SEQUENCE</scope>
    <source>
        <strain evidence="2">NBRC 14990</strain>
    </source>
</reference>
<sequence length="64" mass="6670">MSKFYPVIDTHGTPSQEFPHTVTSLSDDLRTLGLAAGDTVLVHSSVSDTSDSGGSARTTRPPAP</sequence>
<feature type="region of interest" description="Disordered" evidence="1">
    <location>
        <begin position="44"/>
        <end position="64"/>
    </location>
</feature>
<evidence type="ECO:0000313" key="2">
    <source>
        <dbReference type="EMBL" id="GID69760.1"/>
    </source>
</evidence>
<dbReference type="SUPFAM" id="SSF110710">
    <property type="entry name" value="TTHA0583/YokD-like"/>
    <property type="match status" value="1"/>
</dbReference>
<comment type="caution">
    <text evidence="2">The sequence shown here is derived from an EMBL/GenBank/DDBJ whole genome shotgun (WGS) entry which is preliminary data.</text>
</comment>
<evidence type="ECO:0000313" key="3">
    <source>
        <dbReference type="Proteomes" id="UP000619479"/>
    </source>
</evidence>